<feature type="domain" description="BZIP" evidence="6">
    <location>
        <begin position="578"/>
        <end position="641"/>
    </location>
</feature>
<keyword evidence="3" id="KW-0804">Transcription</keyword>
<name>A0A388M042_CHABU</name>
<evidence type="ECO:0000259" key="6">
    <source>
        <dbReference type="PROSITE" id="PS50217"/>
    </source>
</evidence>
<evidence type="ECO:0000313" key="8">
    <source>
        <dbReference type="Proteomes" id="UP000265515"/>
    </source>
</evidence>
<evidence type="ECO:0000256" key="1">
    <source>
        <dbReference type="ARBA" id="ARBA00023015"/>
    </source>
</evidence>
<dbReference type="InterPro" id="IPR004827">
    <property type="entry name" value="bZIP"/>
</dbReference>
<keyword evidence="1" id="KW-0805">Transcription regulation</keyword>
<feature type="region of interest" description="Disordered" evidence="5">
    <location>
        <begin position="70"/>
        <end position="94"/>
    </location>
</feature>
<evidence type="ECO:0000256" key="2">
    <source>
        <dbReference type="ARBA" id="ARBA00023125"/>
    </source>
</evidence>
<dbReference type="SUPFAM" id="SSF57959">
    <property type="entry name" value="Leucine zipper domain"/>
    <property type="match status" value="1"/>
</dbReference>
<comment type="caution">
    <text evidence="7">The sequence shown here is derived from an EMBL/GenBank/DDBJ whole genome shotgun (WGS) entry which is preliminary data.</text>
</comment>
<evidence type="ECO:0000313" key="7">
    <source>
        <dbReference type="EMBL" id="GBG87885.1"/>
    </source>
</evidence>
<dbReference type="PROSITE" id="PS00036">
    <property type="entry name" value="BZIP_BASIC"/>
    <property type="match status" value="1"/>
</dbReference>
<dbReference type="PANTHER" id="PTHR45764:SF38">
    <property type="entry name" value="BZIP TRANSCRIPTION FACTOR 44"/>
    <property type="match status" value="1"/>
</dbReference>
<keyword evidence="2" id="KW-0238">DNA-binding</keyword>
<dbReference type="Pfam" id="PF00170">
    <property type="entry name" value="bZIP_1"/>
    <property type="match status" value="1"/>
</dbReference>
<feature type="compositionally biased region" description="Basic and acidic residues" evidence="5">
    <location>
        <begin position="70"/>
        <end position="80"/>
    </location>
</feature>
<protein>
    <recommendedName>
        <fullName evidence="6">BZIP domain-containing protein</fullName>
    </recommendedName>
</protein>
<keyword evidence="4" id="KW-0539">Nucleus</keyword>
<proteinExistence type="predicted"/>
<dbReference type="STRING" id="69332.A0A388M042"/>
<feature type="compositionally biased region" description="Basic and acidic residues" evidence="5">
    <location>
        <begin position="590"/>
        <end position="599"/>
    </location>
</feature>
<evidence type="ECO:0000256" key="3">
    <source>
        <dbReference type="ARBA" id="ARBA00023163"/>
    </source>
</evidence>
<feature type="region of interest" description="Disordered" evidence="5">
    <location>
        <begin position="536"/>
        <end position="599"/>
    </location>
</feature>
<dbReference type="InterPro" id="IPR046347">
    <property type="entry name" value="bZIP_sf"/>
</dbReference>
<sequence length="843" mass="88867">MCRPPEPCIPKPPSAYARRYECPKLVLTAVYGGGYQYQPYISPSACEDSHVGTEDDPSGNLNGELRYERRHSGGYHDDGCRPSQHQRQREFSASSPNLYGAISSTELLDVLARRGLYNFSEERSTSFSSSYQSSSPPFTPMVVAGPAASPSGISSCNARDVDGALYASNSSVAAVILGSDGGGTAAAANCPPSDVLVGTESGQSCDVQTSDSGALTVATDKSRKRARINCMLSSSSQLRTQSSRPAFVARTVESSSEDEVAHNGAKKGCHAGAVACFTGDGRGKYLFNSVQHDVSSAGACFGYCADHSVPRQQYHPSEFAGMPTTLAITQPQPATLPVVSSLVPSLGGASAVATVTVTMGALTRNMPANSAAGERVVGSRAEGISSLGSDCTANALKGAVGLPVHATTTATFSPSVAVVVGNCVPLAESEKAWMPTSTGTQRDLDNWIEEFLTSDPLPESMMDSLDCEFQPTDITDVCEAGVVVRTGTATPASDVSGSAVSIAKAGNSLSLKNVDQIEPVSAAGVGDKSIGICPLRRNRREEDAQNSDVPLESLTDEEKKGDSSSLLTRSASEHIGLPDKKTKRMLSNRESARRSRQRRQELMDTLELEAARLRVENAALVRHARETAKTLEECKLKNNSLNEELKTLRRKLCFYESPTVAGKAAGGWGADSVQERVGGGVMSVLFPAGEGMCVAEDLEQKGKQWPDCSSHAFQDAEEKGCGEEANKGRCAKKSRTGGASGYAAAGLNGDCHSIGREVNCASLSGGSGLTSSQLSPTNSSDDEGEGRIATCYSAWYKCDQFSDMVNMSKNDDENVLDIGQDVAAKEPIWTRSEGGSLPVVKAH</sequence>
<gene>
    <name evidence="7" type="ORF">CBR_g46185</name>
</gene>
<evidence type="ECO:0000256" key="4">
    <source>
        <dbReference type="ARBA" id="ARBA00023242"/>
    </source>
</evidence>
<dbReference type="GO" id="GO:0003677">
    <property type="term" value="F:DNA binding"/>
    <property type="evidence" value="ECO:0007669"/>
    <property type="project" value="UniProtKB-KW"/>
</dbReference>
<keyword evidence="8" id="KW-1185">Reference proteome</keyword>
<accession>A0A388M042</accession>
<dbReference type="EMBL" id="BFEA01000637">
    <property type="protein sequence ID" value="GBG87885.1"/>
    <property type="molecule type" value="Genomic_DNA"/>
</dbReference>
<dbReference type="Proteomes" id="UP000265515">
    <property type="component" value="Unassembled WGS sequence"/>
</dbReference>
<dbReference type="GO" id="GO:0003700">
    <property type="term" value="F:DNA-binding transcription factor activity"/>
    <property type="evidence" value="ECO:0007669"/>
    <property type="project" value="InterPro"/>
</dbReference>
<dbReference type="Gene3D" id="1.20.5.170">
    <property type="match status" value="1"/>
</dbReference>
<dbReference type="SMART" id="SM00338">
    <property type="entry name" value="BRLZ"/>
    <property type="match status" value="1"/>
</dbReference>
<organism evidence="7 8">
    <name type="scientific">Chara braunii</name>
    <name type="common">Braun's stonewort</name>
    <dbReference type="NCBI Taxonomy" id="69332"/>
    <lineage>
        <taxon>Eukaryota</taxon>
        <taxon>Viridiplantae</taxon>
        <taxon>Streptophyta</taxon>
        <taxon>Charophyceae</taxon>
        <taxon>Charales</taxon>
        <taxon>Characeae</taxon>
        <taxon>Chara</taxon>
    </lineage>
</organism>
<dbReference type="Gramene" id="GBG87885">
    <property type="protein sequence ID" value="GBG87885"/>
    <property type="gene ID" value="CBR_g46185"/>
</dbReference>
<evidence type="ECO:0000256" key="5">
    <source>
        <dbReference type="SAM" id="MobiDB-lite"/>
    </source>
</evidence>
<dbReference type="AlphaFoldDB" id="A0A388M042"/>
<reference evidence="7 8" key="1">
    <citation type="journal article" date="2018" name="Cell">
        <title>The Chara Genome: Secondary Complexity and Implications for Plant Terrestrialization.</title>
        <authorList>
            <person name="Nishiyama T."/>
            <person name="Sakayama H."/>
            <person name="Vries J.D."/>
            <person name="Buschmann H."/>
            <person name="Saint-Marcoux D."/>
            <person name="Ullrich K.K."/>
            <person name="Haas F.B."/>
            <person name="Vanderstraeten L."/>
            <person name="Becker D."/>
            <person name="Lang D."/>
            <person name="Vosolsobe S."/>
            <person name="Rombauts S."/>
            <person name="Wilhelmsson P.K.I."/>
            <person name="Janitza P."/>
            <person name="Kern R."/>
            <person name="Heyl A."/>
            <person name="Rumpler F."/>
            <person name="Villalobos L.I.A.C."/>
            <person name="Clay J.M."/>
            <person name="Skokan R."/>
            <person name="Toyoda A."/>
            <person name="Suzuki Y."/>
            <person name="Kagoshima H."/>
            <person name="Schijlen E."/>
            <person name="Tajeshwar N."/>
            <person name="Catarino B."/>
            <person name="Hetherington A.J."/>
            <person name="Saltykova A."/>
            <person name="Bonnot C."/>
            <person name="Breuninger H."/>
            <person name="Symeonidi A."/>
            <person name="Radhakrishnan G.V."/>
            <person name="Van Nieuwerburgh F."/>
            <person name="Deforce D."/>
            <person name="Chang C."/>
            <person name="Karol K.G."/>
            <person name="Hedrich R."/>
            <person name="Ulvskov P."/>
            <person name="Glockner G."/>
            <person name="Delwiche C.F."/>
            <person name="Petrasek J."/>
            <person name="Van de Peer Y."/>
            <person name="Friml J."/>
            <person name="Beilby M."/>
            <person name="Dolan L."/>
            <person name="Kohara Y."/>
            <person name="Sugano S."/>
            <person name="Fujiyama A."/>
            <person name="Delaux P.-M."/>
            <person name="Quint M."/>
            <person name="TheiBen G."/>
            <person name="Hagemann M."/>
            <person name="Harholt J."/>
            <person name="Dunand C."/>
            <person name="Zachgo S."/>
            <person name="Langdale J."/>
            <person name="Maumus F."/>
            <person name="Straeten D.V.D."/>
            <person name="Gould S.B."/>
            <person name="Rensing S.A."/>
        </authorList>
    </citation>
    <scope>NUCLEOTIDE SEQUENCE [LARGE SCALE GENOMIC DNA]</scope>
    <source>
        <strain evidence="7 8">S276</strain>
    </source>
</reference>
<dbReference type="PROSITE" id="PS50217">
    <property type="entry name" value="BZIP"/>
    <property type="match status" value="1"/>
</dbReference>
<dbReference type="PANTHER" id="PTHR45764">
    <property type="entry name" value="BZIP TRANSCRIPTION FACTOR 44"/>
    <property type="match status" value="1"/>
</dbReference>